<proteinExistence type="predicted"/>
<reference evidence="2" key="1">
    <citation type="submission" date="2021-07" db="EMBL/GenBank/DDBJ databases">
        <authorList>
            <person name="Catto M.A."/>
            <person name="Jacobson A."/>
            <person name="Kennedy G."/>
            <person name="Labadie P."/>
            <person name="Hunt B.G."/>
            <person name="Srinivasan R."/>
        </authorList>
    </citation>
    <scope>NUCLEOTIDE SEQUENCE</scope>
    <source>
        <strain evidence="2">PL_HMW_Pooled</strain>
        <tissue evidence="2">Head</tissue>
    </source>
</reference>
<keyword evidence="2" id="KW-0808">Transferase</keyword>
<feature type="compositionally biased region" description="Basic and acidic residues" evidence="1">
    <location>
        <begin position="127"/>
        <end position="137"/>
    </location>
</feature>
<feature type="region of interest" description="Disordered" evidence="1">
    <location>
        <begin position="112"/>
        <end position="157"/>
    </location>
</feature>
<dbReference type="AlphaFoldDB" id="A0AAE1GWW7"/>
<protein>
    <submittedName>
        <fullName evidence="2">Mitogen-activated protein kinase-binding protein 1</fullName>
    </submittedName>
</protein>
<dbReference type="GO" id="GO:0016301">
    <property type="term" value="F:kinase activity"/>
    <property type="evidence" value="ECO:0007669"/>
    <property type="project" value="UniProtKB-KW"/>
</dbReference>
<keyword evidence="2" id="KW-0418">Kinase</keyword>
<evidence type="ECO:0000313" key="3">
    <source>
        <dbReference type="Proteomes" id="UP001219518"/>
    </source>
</evidence>
<keyword evidence="3" id="KW-1185">Reference proteome</keyword>
<accession>A0AAE1GWW7</accession>
<sequence>MSLPQPDDRRAELALGWHWAGTGQSRPGTGRSDWLMKCECCEYEYLQKAQNIKTGKTYSKRESAFGAAMDALFDVGKKGTTTPPSQSELRDAAIAAKSDLIRVRKRKCSSLRDYVEDSEEPESGASIHRDPDYKPDSDADSDNPLANPTASAPFRPRQISTAPQLMAFLDKSNCTSRGAFRTVNAVVATVKGREGVKLFKCGKSSFFRDRVKARKVAAAEIRRRFRSQKGGRRLTVHWDGIHVPLLAPGARRKTEERLPTIVTGLEVDQLLAARAIPSGSGQNTVREVLKCLEEWECSEEVVALCSDTPTSNTGYENGAASLIEKALGRDVLYVACRHHLLEIIPKTLFDRLVEKSTSPDLGALCRRLQDCWDSINKTAFKSAVEDPECDEFLKDRRASILEFAKEALQKPHTRADYRYLLELVVIFLGDNPKPSQPIKFSPPIAVSSARFMGRIIYCLTIHMFALTGEFALESDVLENLRQLNLIFVSTYLKPWFTSTTVAIAPRTDLQLANDIIGYTQSDQISAIAGSAFKNHLWYLHGVTVGLAFFDKGISVCEKREMVVRLSAPPPKKVSPWKRYVVPQRTNFETLLDKPLSHFVSETTLAFFKILKLDTAFLSEDPEKWPENEGYLKNLFVVEALQCINDVAERGVALVKRFVKNSLTRQEEGFQDLLLVQNDLLRQEKHSNASLTLDFFS</sequence>
<gene>
    <name evidence="2" type="ORF">KUF71_004314</name>
</gene>
<dbReference type="EMBL" id="JAHWGI010000195">
    <property type="protein sequence ID" value="KAK3910826.1"/>
    <property type="molecule type" value="Genomic_DNA"/>
</dbReference>
<reference evidence="2" key="2">
    <citation type="journal article" date="2023" name="BMC Genomics">
        <title>Pest status, molecular evolution, and epigenetic factors derived from the genome assembly of Frankliniella fusca, a thysanopteran phytovirus vector.</title>
        <authorList>
            <person name="Catto M.A."/>
            <person name="Labadie P.E."/>
            <person name="Jacobson A.L."/>
            <person name="Kennedy G.G."/>
            <person name="Srinivasan R."/>
            <person name="Hunt B.G."/>
        </authorList>
    </citation>
    <scope>NUCLEOTIDE SEQUENCE</scope>
    <source>
        <strain evidence="2">PL_HMW_Pooled</strain>
    </source>
</reference>
<comment type="caution">
    <text evidence="2">The sequence shown here is derived from an EMBL/GenBank/DDBJ whole genome shotgun (WGS) entry which is preliminary data.</text>
</comment>
<name>A0AAE1GWW7_9NEOP</name>
<organism evidence="2 3">
    <name type="scientific">Frankliniella fusca</name>
    <dbReference type="NCBI Taxonomy" id="407009"/>
    <lineage>
        <taxon>Eukaryota</taxon>
        <taxon>Metazoa</taxon>
        <taxon>Ecdysozoa</taxon>
        <taxon>Arthropoda</taxon>
        <taxon>Hexapoda</taxon>
        <taxon>Insecta</taxon>
        <taxon>Pterygota</taxon>
        <taxon>Neoptera</taxon>
        <taxon>Paraneoptera</taxon>
        <taxon>Thysanoptera</taxon>
        <taxon>Terebrantia</taxon>
        <taxon>Thripoidea</taxon>
        <taxon>Thripidae</taxon>
        <taxon>Frankliniella</taxon>
    </lineage>
</organism>
<dbReference type="Proteomes" id="UP001219518">
    <property type="component" value="Unassembled WGS sequence"/>
</dbReference>
<evidence type="ECO:0000256" key="1">
    <source>
        <dbReference type="SAM" id="MobiDB-lite"/>
    </source>
</evidence>
<evidence type="ECO:0000313" key="2">
    <source>
        <dbReference type="EMBL" id="KAK3910826.1"/>
    </source>
</evidence>
<dbReference type="PANTHER" id="PTHR46113:SF1">
    <property type="entry name" value="PEPTIDASE M17 LEUCYL AMINOPEPTIDASE N-TERMINAL DOMAIN-CONTAINING PROTEIN"/>
    <property type="match status" value="1"/>
</dbReference>
<dbReference type="PANTHER" id="PTHR46113">
    <property type="entry name" value="SNAC DOMAIN-CONTAINING PROTEIN"/>
    <property type="match status" value="1"/>
</dbReference>